<evidence type="ECO:0000313" key="1">
    <source>
        <dbReference type="EMBL" id="SDC79050.1"/>
    </source>
</evidence>
<protein>
    <submittedName>
        <fullName evidence="1">Uncharacterized protein</fullName>
    </submittedName>
</protein>
<reference evidence="1 2" key="1">
    <citation type="submission" date="2016-10" db="EMBL/GenBank/DDBJ databases">
        <authorList>
            <person name="de Groot N.N."/>
        </authorList>
    </citation>
    <scope>NUCLEOTIDE SEQUENCE [LARGE SCALE GENOMIC DNA]</scope>
    <source>
        <strain evidence="1 2">CGMCC 4.6858</strain>
    </source>
</reference>
<sequence>MLIPLWLPWAVVAAAVLYAFLAPGEALSVPDLGRRAVAVVAIAVAVGVTVDHYSVSETELYDATLHVTAPLDGRAGYVLSSSVRVLVEERLGQEVILENVTTDDAVSPYEQVSEIEVRAGEGGPVACLELRTALSKTGPPITYTSVQAGACRRSD</sequence>
<dbReference type="EMBL" id="FMZM01000004">
    <property type="protein sequence ID" value="SDC79050.1"/>
    <property type="molecule type" value="Genomic_DNA"/>
</dbReference>
<name>A0A1G6PFP0_9ACTN</name>
<proteinExistence type="predicted"/>
<accession>A0A1G6PFP0</accession>
<keyword evidence="2" id="KW-1185">Reference proteome</keyword>
<evidence type="ECO:0000313" key="2">
    <source>
        <dbReference type="Proteomes" id="UP000199034"/>
    </source>
</evidence>
<dbReference type="STRING" id="1045774.SAMN05421872_1048"/>
<dbReference type="Proteomes" id="UP000199034">
    <property type="component" value="Unassembled WGS sequence"/>
</dbReference>
<dbReference type="AlphaFoldDB" id="A0A1G6PFP0"/>
<organism evidence="1 2">
    <name type="scientific">Nocardioides lianchengensis</name>
    <dbReference type="NCBI Taxonomy" id="1045774"/>
    <lineage>
        <taxon>Bacteria</taxon>
        <taxon>Bacillati</taxon>
        <taxon>Actinomycetota</taxon>
        <taxon>Actinomycetes</taxon>
        <taxon>Propionibacteriales</taxon>
        <taxon>Nocardioidaceae</taxon>
        <taxon>Nocardioides</taxon>
    </lineage>
</organism>
<gene>
    <name evidence="1" type="ORF">SAMN05421872_1048</name>
</gene>
<dbReference type="RefSeq" id="WP_090853552.1">
    <property type="nucleotide sequence ID" value="NZ_FMZM01000004.1"/>
</dbReference>